<gene>
    <name evidence="2" type="ORF">BDY17DRAFT_247035</name>
</gene>
<dbReference type="GeneID" id="54471783"/>
<evidence type="ECO:0000313" key="3">
    <source>
        <dbReference type="Proteomes" id="UP000799767"/>
    </source>
</evidence>
<dbReference type="EMBL" id="MU001633">
    <property type="protein sequence ID" value="KAF2485728.1"/>
    <property type="molecule type" value="Genomic_DNA"/>
</dbReference>
<dbReference type="OrthoDB" id="249703at2759"/>
<feature type="region of interest" description="Disordered" evidence="1">
    <location>
        <begin position="396"/>
        <end position="455"/>
    </location>
</feature>
<protein>
    <submittedName>
        <fullName evidence="2">cAMP phosphodiesterases class-II-domain-containing protein</fullName>
    </submittedName>
</protein>
<name>A0A6A6PZU1_9PEZI</name>
<dbReference type="InterPro" id="IPR036866">
    <property type="entry name" value="RibonucZ/Hydroxyglut_hydro"/>
</dbReference>
<keyword evidence="3" id="KW-1185">Reference proteome</keyword>
<organism evidence="2 3">
    <name type="scientific">Neohortaea acidophila</name>
    <dbReference type="NCBI Taxonomy" id="245834"/>
    <lineage>
        <taxon>Eukaryota</taxon>
        <taxon>Fungi</taxon>
        <taxon>Dikarya</taxon>
        <taxon>Ascomycota</taxon>
        <taxon>Pezizomycotina</taxon>
        <taxon>Dothideomycetes</taxon>
        <taxon>Dothideomycetidae</taxon>
        <taxon>Mycosphaerellales</taxon>
        <taxon>Teratosphaeriaceae</taxon>
        <taxon>Neohortaea</taxon>
    </lineage>
</organism>
<dbReference type="Proteomes" id="UP000799767">
    <property type="component" value="Unassembled WGS sequence"/>
</dbReference>
<dbReference type="SUPFAM" id="SSF56281">
    <property type="entry name" value="Metallo-hydrolase/oxidoreductase"/>
    <property type="match status" value="1"/>
</dbReference>
<accession>A0A6A6PZU1</accession>
<dbReference type="PANTHER" id="PTHR28283">
    <property type="entry name" value="3',5'-CYCLIC-NUCLEOTIDE PHOSPHODIESTERASE 1"/>
    <property type="match status" value="1"/>
</dbReference>
<dbReference type="GO" id="GO:1902660">
    <property type="term" value="P:negative regulation of glucose mediated signaling pathway"/>
    <property type="evidence" value="ECO:0007669"/>
    <property type="project" value="TreeGrafter"/>
</dbReference>
<evidence type="ECO:0000313" key="2">
    <source>
        <dbReference type="EMBL" id="KAF2485728.1"/>
    </source>
</evidence>
<dbReference type="PANTHER" id="PTHR28283:SF1">
    <property type="entry name" value="3',5'-CYCLIC-NUCLEOTIDE PHOSPHODIESTERASE 1"/>
    <property type="match status" value="1"/>
</dbReference>
<dbReference type="Pfam" id="PF02112">
    <property type="entry name" value="PDEase_II"/>
    <property type="match status" value="2"/>
</dbReference>
<dbReference type="GO" id="GO:0004115">
    <property type="term" value="F:3',5'-cyclic-AMP phosphodiesterase activity"/>
    <property type="evidence" value="ECO:0007669"/>
    <property type="project" value="InterPro"/>
</dbReference>
<dbReference type="InterPro" id="IPR000396">
    <property type="entry name" value="Pdiesterase2"/>
</dbReference>
<proteinExistence type="predicted"/>
<dbReference type="PRINTS" id="PR00388">
    <property type="entry name" value="PDIESTERASE2"/>
</dbReference>
<feature type="compositionally biased region" description="Low complexity" evidence="1">
    <location>
        <begin position="441"/>
        <end position="455"/>
    </location>
</feature>
<feature type="region of interest" description="Disordered" evidence="1">
    <location>
        <begin position="218"/>
        <end position="273"/>
    </location>
</feature>
<dbReference type="GO" id="GO:0006198">
    <property type="term" value="P:cAMP catabolic process"/>
    <property type="evidence" value="ECO:0007669"/>
    <property type="project" value="InterPro"/>
</dbReference>
<reference evidence="2" key="1">
    <citation type="journal article" date="2020" name="Stud. Mycol.">
        <title>101 Dothideomycetes genomes: a test case for predicting lifestyles and emergence of pathogens.</title>
        <authorList>
            <person name="Haridas S."/>
            <person name="Albert R."/>
            <person name="Binder M."/>
            <person name="Bloem J."/>
            <person name="Labutti K."/>
            <person name="Salamov A."/>
            <person name="Andreopoulos B."/>
            <person name="Baker S."/>
            <person name="Barry K."/>
            <person name="Bills G."/>
            <person name="Bluhm B."/>
            <person name="Cannon C."/>
            <person name="Castanera R."/>
            <person name="Culley D."/>
            <person name="Daum C."/>
            <person name="Ezra D."/>
            <person name="Gonzalez J."/>
            <person name="Henrissat B."/>
            <person name="Kuo A."/>
            <person name="Liang C."/>
            <person name="Lipzen A."/>
            <person name="Lutzoni F."/>
            <person name="Magnuson J."/>
            <person name="Mondo S."/>
            <person name="Nolan M."/>
            <person name="Ohm R."/>
            <person name="Pangilinan J."/>
            <person name="Park H.-J."/>
            <person name="Ramirez L."/>
            <person name="Alfaro M."/>
            <person name="Sun H."/>
            <person name="Tritt A."/>
            <person name="Yoshinaga Y."/>
            <person name="Zwiers L.-H."/>
            <person name="Turgeon B."/>
            <person name="Goodwin S."/>
            <person name="Spatafora J."/>
            <person name="Crous P."/>
            <person name="Grigoriev I."/>
        </authorList>
    </citation>
    <scope>NUCLEOTIDE SEQUENCE</scope>
    <source>
        <strain evidence="2">CBS 113389</strain>
    </source>
</reference>
<dbReference type="Gene3D" id="3.60.15.10">
    <property type="entry name" value="Ribonuclease Z/Hydroxyacylglutathione hydrolase-like"/>
    <property type="match status" value="1"/>
</dbReference>
<dbReference type="GO" id="GO:0047555">
    <property type="term" value="F:3',5'-cyclic-GMP phosphodiesterase activity"/>
    <property type="evidence" value="ECO:0007669"/>
    <property type="project" value="TreeGrafter"/>
</dbReference>
<feature type="compositionally biased region" description="Polar residues" evidence="1">
    <location>
        <begin position="255"/>
        <end position="273"/>
    </location>
</feature>
<dbReference type="RefSeq" id="XP_033592297.1">
    <property type="nucleotide sequence ID" value="XM_033730781.1"/>
</dbReference>
<sequence>MPDDKDEPTESDIGLHEHKPALQVICLGSGGGPSEENVTGLLVRSVASDWAKGSLLAVDAGSHLAPIVKILERDFPNEIVKPEPTVLTAGPFAGLTFPNTSARANALHVLRNYISTYLITHPHLDHLSGFAINTAAFHATSRPKTVAALPSTVDAIKQHIFNDVIWPNLTDEDGGVGFVTFQRLKEGGDLMIGEGEGRGYIEVSDGLGVKPFKVSHGVCTKSPPSHRHRGSVPNIYDSQPPYNGSGHGEPAANPARQTSLTGGTGQYSTPGTPARQTFYNSTISSPHMSGLDHKPCVVDSTAYFVRDSASNREVLIFGDVEPDSISMSPRTHYVWQEAARKIAHGLLTGIFIECSYDDSQADAVLFGHLNPRHLIEELQTLAALVVDAKAARHFERAVKKRKRSGPNGLEGTKMAGDRKRSRSLAGRSGLSREPRRSTIRTSPSTAPPAHSSEPPLHGVKVVVIHIKDTMKDGPHVRDSILAQLEQYEQLLQAEGRGLGCEFEISADGASYWF</sequence>
<dbReference type="CDD" id="cd07735">
    <property type="entry name" value="class_II_PDE_MBL-fold"/>
    <property type="match status" value="1"/>
</dbReference>
<evidence type="ECO:0000256" key="1">
    <source>
        <dbReference type="SAM" id="MobiDB-lite"/>
    </source>
</evidence>
<dbReference type="AlphaFoldDB" id="A0A6A6PZU1"/>